<dbReference type="InterPro" id="IPR027304">
    <property type="entry name" value="Trigger_fact/SurA_dom_sf"/>
</dbReference>
<dbReference type="InterPro" id="IPR050245">
    <property type="entry name" value="PrsA_foldase"/>
</dbReference>
<dbReference type="SUPFAM" id="SSF109998">
    <property type="entry name" value="Triger factor/SurA peptide-binding domain-like"/>
    <property type="match status" value="1"/>
</dbReference>
<dbReference type="STRING" id="512399.A8709_14745"/>
<evidence type="ECO:0000256" key="1">
    <source>
        <dbReference type="ARBA" id="ARBA00000971"/>
    </source>
</evidence>
<evidence type="ECO:0000259" key="8">
    <source>
        <dbReference type="PROSITE" id="PS50198"/>
    </source>
</evidence>
<evidence type="ECO:0000256" key="7">
    <source>
        <dbReference type="SAM" id="Phobius"/>
    </source>
</evidence>
<protein>
    <recommendedName>
        <fullName evidence="2">peptidylprolyl isomerase</fullName>
        <ecNumber evidence="2">5.2.1.8</ecNumber>
    </recommendedName>
</protein>
<evidence type="ECO:0000256" key="6">
    <source>
        <dbReference type="PROSITE-ProRule" id="PRU00278"/>
    </source>
</evidence>
<comment type="catalytic activity">
    <reaction evidence="1">
        <text>[protein]-peptidylproline (omega=180) = [protein]-peptidylproline (omega=0)</text>
        <dbReference type="Rhea" id="RHEA:16237"/>
        <dbReference type="Rhea" id="RHEA-COMP:10747"/>
        <dbReference type="Rhea" id="RHEA-COMP:10748"/>
        <dbReference type="ChEBI" id="CHEBI:83833"/>
        <dbReference type="ChEBI" id="CHEBI:83834"/>
        <dbReference type="EC" id="5.2.1.8"/>
    </reaction>
</comment>
<dbReference type="GO" id="GO:0003755">
    <property type="term" value="F:peptidyl-prolyl cis-trans isomerase activity"/>
    <property type="evidence" value="ECO:0007669"/>
    <property type="project" value="UniProtKB-KW"/>
</dbReference>
<evidence type="ECO:0000256" key="3">
    <source>
        <dbReference type="ARBA" id="ARBA00022729"/>
    </source>
</evidence>
<dbReference type="PANTHER" id="PTHR47245:SF1">
    <property type="entry name" value="FOLDASE PROTEIN PRSA"/>
    <property type="match status" value="1"/>
</dbReference>
<sequence length="347" mass="40219">MKVYRVMNHKRNPHSRQSNRIVVIMFILICAIISWKGGISRSTNSNQIVHSTADTDVVATVNGEPIQKREFVALLNQHHGDTNLPFVTVKEKVLQELIHRKVTQLEGKKRGIIRSISYSDFLVDLDQENKRRMEAIANKQAIYGPGQYTEQTYYSEQSNKLIHALKDDLAKHDFDMSEDKLRAWYEVNKEEIASKQDNLKFKEIIEPTNDREALARMQLVKTRIQNGESFDQIYDERRGDNRSSSAREEILDETNLRDFAKYREALYQVAKNLKVGEVSEIIADRGGYVLIQCVERKASGYKAFEDVRSEIQLAYIDSQYDQYMSRLEQQAEVKATELYNQITLQNG</sequence>
<keyword evidence="3" id="KW-0732">Signal</keyword>
<dbReference type="Proteomes" id="UP000093309">
    <property type="component" value="Unassembled WGS sequence"/>
</dbReference>
<feature type="domain" description="PpiC" evidence="8">
    <location>
        <begin position="196"/>
        <end position="295"/>
    </location>
</feature>
<evidence type="ECO:0000256" key="4">
    <source>
        <dbReference type="ARBA" id="ARBA00023110"/>
    </source>
</evidence>
<dbReference type="Gene3D" id="1.10.8.1040">
    <property type="match status" value="1"/>
</dbReference>
<gene>
    <name evidence="9" type="ORF">A8709_14745</name>
</gene>
<keyword evidence="5 6" id="KW-0413">Isomerase</keyword>
<dbReference type="RefSeq" id="WP_065852256.1">
    <property type="nucleotide sequence ID" value="NZ_LYPC01000014.1"/>
</dbReference>
<dbReference type="EC" id="5.2.1.8" evidence="2"/>
<comment type="caution">
    <text evidence="9">The sequence shown here is derived from an EMBL/GenBank/DDBJ whole genome shotgun (WGS) entry which is preliminary data.</text>
</comment>
<dbReference type="AlphaFoldDB" id="A0A1C1A467"/>
<dbReference type="EMBL" id="LYPC01000014">
    <property type="protein sequence ID" value="OCT15345.1"/>
    <property type="molecule type" value="Genomic_DNA"/>
</dbReference>
<accession>A0A1C1A467</accession>
<evidence type="ECO:0000313" key="9">
    <source>
        <dbReference type="EMBL" id="OCT15345.1"/>
    </source>
</evidence>
<dbReference type="PANTHER" id="PTHR47245">
    <property type="entry name" value="PEPTIDYLPROLYL ISOMERASE"/>
    <property type="match status" value="1"/>
</dbReference>
<organism evidence="9 10">
    <name type="scientific">Paenibacillus pectinilyticus</name>
    <dbReference type="NCBI Taxonomy" id="512399"/>
    <lineage>
        <taxon>Bacteria</taxon>
        <taxon>Bacillati</taxon>
        <taxon>Bacillota</taxon>
        <taxon>Bacilli</taxon>
        <taxon>Bacillales</taxon>
        <taxon>Paenibacillaceae</taxon>
        <taxon>Paenibacillus</taxon>
    </lineage>
</organism>
<evidence type="ECO:0000256" key="5">
    <source>
        <dbReference type="ARBA" id="ARBA00023235"/>
    </source>
</evidence>
<dbReference type="OrthoDB" id="4229635at2"/>
<keyword evidence="7" id="KW-1133">Transmembrane helix</keyword>
<dbReference type="InterPro" id="IPR046357">
    <property type="entry name" value="PPIase_dom_sf"/>
</dbReference>
<keyword evidence="7" id="KW-0472">Membrane</keyword>
<name>A0A1C1A467_9BACL</name>
<keyword evidence="4 6" id="KW-0697">Rotamase</keyword>
<evidence type="ECO:0000313" key="10">
    <source>
        <dbReference type="Proteomes" id="UP000093309"/>
    </source>
</evidence>
<feature type="transmembrane region" description="Helical" evidence="7">
    <location>
        <begin position="21"/>
        <end position="39"/>
    </location>
</feature>
<dbReference type="Pfam" id="PF13145">
    <property type="entry name" value="Rotamase_2"/>
    <property type="match status" value="1"/>
</dbReference>
<reference evidence="10" key="1">
    <citation type="submission" date="2016-05" db="EMBL/GenBank/DDBJ databases">
        <title>Paenibacillus oryzae. sp. nov., isolated from the rice root.</title>
        <authorList>
            <person name="Zhang J."/>
            <person name="Zhang X."/>
        </authorList>
    </citation>
    <scope>NUCLEOTIDE SEQUENCE [LARGE SCALE GENOMIC DNA]</scope>
    <source>
        <strain evidence="10">KCTC13222</strain>
    </source>
</reference>
<dbReference type="Gene3D" id="3.10.50.40">
    <property type="match status" value="1"/>
</dbReference>
<keyword evidence="10" id="KW-1185">Reference proteome</keyword>
<dbReference type="InterPro" id="IPR000297">
    <property type="entry name" value="PPIase_PpiC"/>
</dbReference>
<dbReference type="SUPFAM" id="SSF54534">
    <property type="entry name" value="FKBP-like"/>
    <property type="match status" value="1"/>
</dbReference>
<keyword evidence="7" id="KW-0812">Transmembrane</keyword>
<dbReference type="PROSITE" id="PS50198">
    <property type="entry name" value="PPIC_PPIASE_2"/>
    <property type="match status" value="1"/>
</dbReference>
<evidence type="ECO:0000256" key="2">
    <source>
        <dbReference type="ARBA" id="ARBA00013194"/>
    </source>
</evidence>
<proteinExistence type="predicted"/>